<dbReference type="RefSeq" id="WP_188965351.1">
    <property type="nucleotide sequence ID" value="NZ_BMKW01000001.1"/>
</dbReference>
<dbReference type="AlphaFoldDB" id="A0A917K740"/>
<protein>
    <recommendedName>
        <fullName evidence="3">STAS/SEC14 domain-containing protein</fullName>
    </recommendedName>
</protein>
<dbReference type="InterPro" id="IPR038396">
    <property type="entry name" value="SpoIIAA-like_sf"/>
</dbReference>
<sequence>MFEIMTESSPELLAIRVSGRLSKADYARIIPWLDEQLARHPHPAMVVDMRDFHGWDGAGALFEDARFGLTHRGDLRRVAMIGDRTWQSWLATLFAPFMKTELRYFERAEVERAWDWARGPVRAAP</sequence>
<accession>A0A917K740</accession>
<dbReference type="InterPro" id="IPR036513">
    <property type="entry name" value="STAS_dom_sf"/>
</dbReference>
<dbReference type="SUPFAM" id="SSF52091">
    <property type="entry name" value="SpoIIaa-like"/>
    <property type="match status" value="1"/>
</dbReference>
<organism evidence="1 2">
    <name type="scientific">Neoroseomonas lacus</name>
    <dbReference type="NCBI Taxonomy" id="287609"/>
    <lineage>
        <taxon>Bacteria</taxon>
        <taxon>Pseudomonadati</taxon>
        <taxon>Pseudomonadota</taxon>
        <taxon>Alphaproteobacteria</taxon>
        <taxon>Acetobacterales</taxon>
        <taxon>Acetobacteraceae</taxon>
        <taxon>Neoroseomonas</taxon>
    </lineage>
</organism>
<comment type="caution">
    <text evidence="1">The sequence shown here is derived from an EMBL/GenBank/DDBJ whole genome shotgun (WGS) entry which is preliminary data.</text>
</comment>
<evidence type="ECO:0000313" key="1">
    <source>
        <dbReference type="EMBL" id="GGJ01437.1"/>
    </source>
</evidence>
<dbReference type="Proteomes" id="UP000661507">
    <property type="component" value="Unassembled WGS sequence"/>
</dbReference>
<reference evidence="1" key="2">
    <citation type="submission" date="2020-09" db="EMBL/GenBank/DDBJ databases">
        <authorList>
            <person name="Sun Q."/>
            <person name="Zhou Y."/>
        </authorList>
    </citation>
    <scope>NUCLEOTIDE SEQUENCE</scope>
    <source>
        <strain evidence="1">CGMCC 1.3617</strain>
    </source>
</reference>
<dbReference type="InterPro" id="IPR021866">
    <property type="entry name" value="SpoIIAA-like"/>
</dbReference>
<reference evidence="1" key="1">
    <citation type="journal article" date="2014" name="Int. J. Syst. Evol. Microbiol.">
        <title>Complete genome sequence of Corynebacterium casei LMG S-19264T (=DSM 44701T), isolated from a smear-ripened cheese.</title>
        <authorList>
            <consortium name="US DOE Joint Genome Institute (JGI-PGF)"/>
            <person name="Walter F."/>
            <person name="Albersmeier A."/>
            <person name="Kalinowski J."/>
            <person name="Ruckert C."/>
        </authorList>
    </citation>
    <scope>NUCLEOTIDE SEQUENCE</scope>
    <source>
        <strain evidence="1">CGMCC 1.3617</strain>
    </source>
</reference>
<evidence type="ECO:0008006" key="3">
    <source>
        <dbReference type="Google" id="ProtNLM"/>
    </source>
</evidence>
<keyword evidence="2" id="KW-1185">Reference proteome</keyword>
<proteinExistence type="predicted"/>
<dbReference type="EMBL" id="BMKW01000001">
    <property type="protein sequence ID" value="GGJ01437.1"/>
    <property type="molecule type" value="Genomic_DNA"/>
</dbReference>
<dbReference type="Gene3D" id="3.40.50.10600">
    <property type="entry name" value="SpoIIaa-like domains"/>
    <property type="match status" value="1"/>
</dbReference>
<evidence type="ECO:0000313" key="2">
    <source>
        <dbReference type="Proteomes" id="UP000661507"/>
    </source>
</evidence>
<gene>
    <name evidence="1" type="ORF">GCM10011320_05370</name>
</gene>
<dbReference type="Pfam" id="PF11964">
    <property type="entry name" value="SpoIIAA-like"/>
    <property type="match status" value="1"/>
</dbReference>
<name>A0A917K740_9PROT</name>